<gene>
    <name evidence="1" type="ORF">RDB_LOCUS151110</name>
</gene>
<dbReference type="Proteomes" id="UP000663846">
    <property type="component" value="Unassembled WGS sequence"/>
</dbReference>
<dbReference type="CDD" id="cd10170">
    <property type="entry name" value="ASKHA_NBD_HSP70"/>
    <property type="match status" value="1"/>
</dbReference>
<evidence type="ECO:0000313" key="1">
    <source>
        <dbReference type="EMBL" id="CAE6455191.1"/>
    </source>
</evidence>
<dbReference type="SUPFAM" id="SSF53067">
    <property type="entry name" value="Actin-like ATPase domain"/>
    <property type="match status" value="1"/>
</dbReference>
<protein>
    <submittedName>
        <fullName evidence="1">Uncharacterized protein</fullName>
    </submittedName>
</protein>
<organism evidence="1 2">
    <name type="scientific">Rhizoctonia solani</name>
    <dbReference type="NCBI Taxonomy" id="456999"/>
    <lineage>
        <taxon>Eukaryota</taxon>
        <taxon>Fungi</taxon>
        <taxon>Dikarya</taxon>
        <taxon>Basidiomycota</taxon>
        <taxon>Agaricomycotina</taxon>
        <taxon>Agaricomycetes</taxon>
        <taxon>Cantharellales</taxon>
        <taxon>Ceratobasidiaceae</taxon>
        <taxon>Rhizoctonia</taxon>
    </lineage>
</organism>
<dbReference type="Gene3D" id="3.30.420.40">
    <property type="match status" value="2"/>
</dbReference>
<dbReference type="InterPro" id="IPR043129">
    <property type="entry name" value="ATPase_NBD"/>
</dbReference>
<dbReference type="AlphaFoldDB" id="A0A8H3BE62"/>
<evidence type="ECO:0000313" key="2">
    <source>
        <dbReference type="Proteomes" id="UP000663846"/>
    </source>
</evidence>
<sequence length="167" mass="18462">MDIIIAHPNGWGTREQAFLRRAAATSGFAKETVDTQIRFVTEAEASSGINFAVCDAGGSTVDTTLYTVEKDSPKLQLSEKCVSACVQSGAIFIDKRAESYLRHHFESAGLSDERVDEYVTTGLQEFKVKEKLRFNGTTELRIKVTSARTRDERAGIRSGTLKLPRRA</sequence>
<comment type="caution">
    <text evidence="1">The sequence shown here is derived from an EMBL/GenBank/DDBJ whole genome shotgun (WGS) entry which is preliminary data.</text>
</comment>
<dbReference type="Gene3D" id="3.90.640.10">
    <property type="entry name" value="Actin, Chain A, domain 4"/>
    <property type="match status" value="1"/>
</dbReference>
<dbReference type="EMBL" id="CAJMWS010000613">
    <property type="protein sequence ID" value="CAE6455191.1"/>
    <property type="molecule type" value="Genomic_DNA"/>
</dbReference>
<proteinExistence type="predicted"/>
<reference evidence="1" key="1">
    <citation type="submission" date="2021-01" db="EMBL/GenBank/DDBJ databases">
        <authorList>
            <person name="Kaushik A."/>
        </authorList>
    </citation>
    <scope>NUCLEOTIDE SEQUENCE</scope>
    <source>
        <strain evidence="1">AG1-1C</strain>
    </source>
</reference>
<accession>A0A8H3BE62</accession>
<name>A0A8H3BE62_9AGAM</name>